<evidence type="ECO:0000313" key="2">
    <source>
        <dbReference type="Proteomes" id="UP000028547"/>
    </source>
</evidence>
<dbReference type="AlphaFoldDB" id="A0A084SGV0"/>
<proteinExistence type="predicted"/>
<evidence type="ECO:0000313" key="1">
    <source>
        <dbReference type="EMBL" id="KFA87685.1"/>
    </source>
</evidence>
<reference evidence="1 2" key="1">
    <citation type="submission" date="2014-07" db="EMBL/GenBank/DDBJ databases">
        <title>Draft Genome Sequence of Gephyronic Acid Producer, Cystobacter violaceus Strain Cb vi76.</title>
        <authorList>
            <person name="Stevens D.C."/>
            <person name="Young J."/>
            <person name="Carmichael R."/>
            <person name="Tan J."/>
            <person name="Taylor R.E."/>
        </authorList>
    </citation>
    <scope>NUCLEOTIDE SEQUENCE [LARGE SCALE GENOMIC DNA]</scope>
    <source>
        <strain evidence="1 2">Cb vi76</strain>
    </source>
</reference>
<comment type="caution">
    <text evidence="1">The sequence shown here is derived from an EMBL/GenBank/DDBJ whole genome shotgun (WGS) entry which is preliminary data.</text>
</comment>
<dbReference type="EMBL" id="JPMI01000352">
    <property type="protein sequence ID" value="KFA87685.1"/>
    <property type="molecule type" value="Genomic_DNA"/>
</dbReference>
<accession>A0A084SGV0</accession>
<protein>
    <submittedName>
        <fullName evidence="1">Uncharacterized protein</fullName>
    </submittedName>
</protein>
<dbReference type="Proteomes" id="UP000028547">
    <property type="component" value="Unassembled WGS sequence"/>
</dbReference>
<name>A0A084SGV0_9BACT</name>
<gene>
    <name evidence="1" type="ORF">Q664_46210</name>
</gene>
<organism evidence="1 2">
    <name type="scientific">Archangium violaceum Cb vi76</name>
    <dbReference type="NCBI Taxonomy" id="1406225"/>
    <lineage>
        <taxon>Bacteria</taxon>
        <taxon>Pseudomonadati</taxon>
        <taxon>Myxococcota</taxon>
        <taxon>Myxococcia</taxon>
        <taxon>Myxococcales</taxon>
        <taxon>Cystobacterineae</taxon>
        <taxon>Archangiaceae</taxon>
        <taxon>Archangium</taxon>
    </lineage>
</organism>
<dbReference type="RefSeq" id="WP_043411472.1">
    <property type="nucleotide sequence ID" value="NZ_JPMI01000352.1"/>
</dbReference>
<sequence length="446" mass="51097">MKVLEFYGVKPEDSLLLTFDGAFNPQVALQVELASFLQALEEYADGWMPDVVKGKRQRKYARAAVWKALEERRGERYTHCGLYRTQWPALSLSLGIRLPPHLPGLNIMVGVKPLSFFAEAERCRQFVEMVRAWASHYPVTYAEAHSLDDMELAGSPFFGRDEKTSRGNGFDKIYAVWWLNVFGPKLVETVGRERMLSTPAHRVEELPNGAILMVTWPTVADFASKEARLAQARAHAHLRPDLDFDTILRSLHERSAMLAPVEPRFFPDMAPLLSRVVDQAASHERQRRIAEFNVWQPPDPEEWRPVDAALPSDVESGERALQQYSLYAEHLVALLHSEVPSVFEATPESLTDADFYFWREEFPKSRLREAIDEHAVPAIGAYLGEVLVRNLGGRWIPRQKLEEAQVLVGNRVWLPFARARNYMRSRQSLLDCSLTYLYRVAERHRG</sequence>